<comment type="caution">
    <text evidence="5">The sequence shown here is derived from an EMBL/GenBank/DDBJ whole genome shotgun (WGS) entry which is preliminary data.</text>
</comment>
<protein>
    <submittedName>
        <fullName evidence="5">MarR family transcriptional regulator</fullName>
    </submittedName>
</protein>
<dbReference type="Gene3D" id="1.10.10.10">
    <property type="entry name" value="Winged helix-like DNA-binding domain superfamily/Winged helix DNA-binding domain"/>
    <property type="match status" value="1"/>
</dbReference>
<evidence type="ECO:0000256" key="2">
    <source>
        <dbReference type="ARBA" id="ARBA00023125"/>
    </source>
</evidence>
<dbReference type="PANTHER" id="PTHR33164:SF103">
    <property type="entry name" value="REGULATORY PROTEIN MARR"/>
    <property type="match status" value="1"/>
</dbReference>
<feature type="domain" description="HTH marR-type" evidence="4">
    <location>
        <begin position="14"/>
        <end position="146"/>
    </location>
</feature>
<dbReference type="PROSITE" id="PS01117">
    <property type="entry name" value="HTH_MARR_1"/>
    <property type="match status" value="1"/>
</dbReference>
<dbReference type="PROSITE" id="PS50995">
    <property type="entry name" value="HTH_MARR_2"/>
    <property type="match status" value="1"/>
</dbReference>
<dbReference type="InterPro" id="IPR036388">
    <property type="entry name" value="WH-like_DNA-bd_sf"/>
</dbReference>
<dbReference type="InterPro" id="IPR023187">
    <property type="entry name" value="Tscrpt_reg_MarR-type_CS"/>
</dbReference>
<dbReference type="Proteomes" id="UP001183414">
    <property type="component" value="Unassembled WGS sequence"/>
</dbReference>
<reference evidence="6" key="1">
    <citation type="submission" date="2023-07" db="EMBL/GenBank/DDBJ databases">
        <title>30 novel species of actinomycetes from the DSMZ collection.</title>
        <authorList>
            <person name="Nouioui I."/>
        </authorList>
    </citation>
    <scope>NUCLEOTIDE SEQUENCE [LARGE SCALE GENOMIC DNA]</scope>
    <source>
        <strain evidence="6">DSM 42041</strain>
    </source>
</reference>
<evidence type="ECO:0000256" key="3">
    <source>
        <dbReference type="ARBA" id="ARBA00023163"/>
    </source>
</evidence>
<dbReference type="PANTHER" id="PTHR33164">
    <property type="entry name" value="TRANSCRIPTIONAL REGULATOR, MARR FAMILY"/>
    <property type="match status" value="1"/>
</dbReference>
<keyword evidence="6" id="KW-1185">Reference proteome</keyword>
<keyword evidence="3" id="KW-0804">Transcription</keyword>
<proteinExistence type="predicted"/>
<dbReference type="EMBL" id="JAVREQ010000008">
    <property type="protein sequence ID" value="MDT0379415.1"/>
    <property type="molecule type" value="Genomic_DNA"/>
</dbReference>
<gene>
    <name evidence="5" type="ORF">RM572_11615</name>
</gene>
<evidence type="ECO:0000313" key="5">
    <source>
        <dbReference type="EMBL" id="MDT0379415.1"/>
    </source>
</evidence>
<dbReference type="SMART" id="SM00347">
    <property type="entry name" value="HTH_MARR"/>
    <property type="match status" value="1"/>
</dbReference>
<keyword evidence="2" id="KW-0238">DNA-binding</keyword>
<dbReference type="InterPro" id="IPR000835">
    <property type="entry name" value="HTH_MarR-typ"/>
</dbReference>
<name>A0ABU2NR21_9ACTN</name>
<dbReference type="InterPro" id="IPR039422">
    <property type="entry name" value="MarR/SlyA-like"/>
</dbReference>
<keyword evidence="1" id="KW-0805">Transcription regulation</keyword>
<dbReference type="InterPro" id="IPR036390">
    <property type="entry name" value="WH_DNA-bd_sf"/>
</dbReference>
<evidence type="ECO:0000259" key="4">
    <source>
        <dbReference type="PROSITE" id="PS50995"/>
    </source>
</evidence>
<evidence type="ECO:0000313" key="6">
    <source>
        <dbReference type="Proteomes" id="UP001183414"/>
    </source>
</evidence>
<accession>A0ABU2NR21</accession>
<dbReference type="RefSeq" id="WP_311673210.1">
    <property type="nucleotide sequence ID" value="NZ_JAVREQ010000008.1"/>
</dbReference>
<dbReference type="Pfam" id="PF12802">
    <property type="entry name" value="MarR_2"/>
    <property type="match status" value="1"/>
</dbReference>
<organism evidence="5 6">
    <name type="scientific">Streptomyces hazeniae</name>
    <dbReference type="NCBI Taxonomy" id="3075538"/>
    <lineage>
        <taxon>Bacteria</taxon>
        <taxon>Bacillati</taxon>
        <taxon>Actinomycetota</taxon>
        <taxon>Actinomycetes</taxon>
        <taxon>Kitasatosporales</taxon>
        <taxon>Streptomycetaceae</taxon>
        <taxon>Streptomyces</taxon>
    </lineage>
</organism>
<dbReference type="SUPFAM" id="SSF46785">
    <property type="entry name" value="Winged helix' DNA-binding domain"/>
    <property type="match status" value="1"/>
</dbReference>
<evidence type="ECO:0000256" key="1">
    <source>
        <dbReference type="ARBA" id="ARBA00023015"/>
    </source>
</evidence>
<sequence>MGASSAGGSTSPAAARIAVDVVELLEVLWEQGRNAVPTKPVSPSQLRVLHVLQQEDGINLRGLGELLGSAPPSVSRLCDRLEAMGLLERHPSPVSRRELELHLTRRAVTYLADLRTRREDALEAVLSRMPATERRRLLGGLESFATAARTAGTGRRSAPDDEARPA</sequence>